<comment type="caution">
    <text evidence="2">The sequence shown here is derived from an EMBL/GenBank/DDBJ whole genome shotgun (WGS) entry which is preliminary data.</text>
</comment>
<gene>
    <name evidence="2" type="ORF">NAF29_00530</name>
</gene>
<dbReference type="SUPFAM" id="SSF63825">
    <property type="entry name" value="YWTD domain"/>
    <property type="match status" value="1"/>
</dbReference>
<evidence type="ECO:0000313" key="3">
    <source>
        <dbReference type="Proteomes" id="UP001165393"/>
    </source>
</evidence>
<protein>
    <recommendedName>
        <fullName evidence="4">Phytase-like domain-containing protein</fullName>
    </recommendedName>
</protein>
<dbReference type="EMBL" id="JAMQGP010000001">
    <property type="protein sequence ID" value="MCM2678157.1"/>
    <property type="molecule type" value="Genomic_DNA"/>
</dbReference>
<reference evidence="2 3" key="1">
    <citation type="journal article" date="2013" name="Antonie Van Leeuwenhoek">
        <title>Echinimonas agarilytica gen. nov., sp. nov., a new gammaproteobacterium isolated from the sea urchin Strongylocentrotus intermedius.</title>
        <authorList>
            <person name="Nedashkovskaya O.I."/>
            <person name="Stenkova A.M."/>
            <person name="Zhukova N.V."/>
            <person name="Van Trappen S."/>
            <person name="Lee J.S."/>
            <person name="Kim S.B."/>
        </authorList>
    </citation>
    <scope>NUCLEOTIDE SEQUENCE [LARGE SCALE GENOMIC DNA]</scope>
    <source>
        <strain evidence="2 3">KMM 6351</strain>
    </source>
</reference>
<name>A0AA42B5W8_9GAMM</name>
<keyword evidence="3" id="KW-1185">Reference proteome</keyword>
<proteinExistence type="predicted"/>
<dbReference type="RefSeq" id="WP_251259474.1">
    <property type="nucleotide sequence ID" value="NZ_JAMQGP010000001.1"/>
</dbReference>
<feature type="chain" id="PRO_5041210317" description="Phytase-like domain-containing protein" evidence="1">
    <location>
        <begin position="29"/>
        <end position="760"/>
    </location>
</feature>
<dbReference type="AlphaFoldDB" id="A0AA42B5W8"/>
<organism evidence="2 3">
    <name type="scientific">Echinimonas agarilytica</name>
    <dbReference type="NCBI Taxonomy" id="1215918"/>
    <lineage>
        <taxon>Bacteria</taxon>
        <taxon>Pseudomonadati</taxon>
        <taxon>Pseudomonadota</taxon>
        <taxon>Gammaproteobacteria</taxon>
        <taxon>Alteromonadales</taxon>
        <taxon>Echinimonadaceae</taxon>
        <taxon>Echinimonas</taxon>
    </lineage>
</organism>
<keyword evidence="1" id="KW-0732">Signal</keyword>
<feature type="signal peptide" evidence="1">
    <location>
        <begin position="1"/>
        <end position="28"/>
    </location>
</feature>
<sequence length="760" mass="81696">MKKMILNKTPIAQSLAMVLLGSMLSACGVNEEKQEPPVFDDVQDYVPHAFTISDDLNVAKEDVATSFGLMQVRGIGFSGVEIGVRVENGEYAIATRSVPEDGVTRITCGEFTDQPGIVTSMQDVCVRIKPDDLPVEFEGTASATLFVGNEDLVDENGEPVAERVKSDEYTLSIEALDDVPTPLAFASLSLQAENELVCSSESDAGLVDSINVPISLEVEGGFYKLNGGEPATEPVMVSTGDFIQACVMTLTGQGVSSTATIKLQNAPDAEFTAKTHPGDQPPVLNVMWPPQYSSTNVDSLVARGEVFIDPELIETGATVESLTLNGEALELTLVSAEGEAPVYAWEKAITTTTAGLNAFSLVATSATDSGELSQTTELSVFKQAFDEQFPAARENFGTLADVAFDKAGNRLFLLDYQQDAIYSLNLEDGAHDQYSDLAADMSALGTDQGGPVTNPAAFGIVLDEANNSLIFTEKSKDRMYQFNLANDVLSVFSYKGTGAETWPGTLNKLREPGANNASEFRDPAQMAIRNRDGYLMTANAQHVANGASSNPGIPMVRLNDQDPAEDVDSEYLRGNHFQILQNDATNPVLLGWGVDVYNAASADDAMDGDVYWFGNDNSLLKIPFETAFSAIDETLVFSSEELPAFTTAIKENANRNDFVPRSLAVDESKQILLTTNTVSATEGQLIAIDLTTEQRSVLADNSDASQAPLLPLSSVYEHSELGYYIAVAFEDASWGGNMNVVYAIDKETLDRVVLTKPANP</sequence>
<dbReference type="PROSITE" id="PS51257">
    <property type="entry name" value="PROKAR_LIPOPROTEIN"/>
    <property type="match status" value="1"/>
</dbReference>
<accession>A0AA42B5W8</accession>
<evidence type="ECO:0008006" key="4">
    <source>
        <dbReference type="Google" id="ProtNLM"/>
    </source>
</evidence>
<evidence type="ECO:0000313" key="2">
    <source>
        <dbReference type="EMBL" id="MCM2678157.1"/>
    </source>
</evidence>
<evidence type="ECO:0000256" key="1">
    <source>
        <dbReference type="SAM" id="SignalP"/>
    </source>
</evidence>
<dbReference type="Proteomes" id="UP001165393">
    <property type="component" value="Unassembled WGS sequence"/>
</dbReference>